<dbReference type="Gene3D" id="3.10.20.740">
    <property type="match status" value="1"/>
</dbReference>
<evidence type="ECO:0000256" key="8">
    <source>
        <dbReference type="ARBA" id="ARBA00023027"/>
    </source>
</evidence>
<evidence type="ECO:0000256" key="2">
    <source>
        <dbReference type="ARBA" id="ARBA00005404"/>
    </source>
</evidence>
<comment type="cofactor">
    <cofactor evidence="9">
        <name>[2Fe-2S] cluster</name>
        <dbReference type="ChEBI" id="CHEBI:190135"/>
    </cofactor>
</comment>
<dbReference type="EMBL" id="MZ156065">
    <property type="protein sequence ID" value="QWK45006.1"/>
    <property type="molecule type" value="Genomic_DNA"/>
</dbReference>
<dbReference type="GO" id="GO:0051539">
    <property type="term" value="F:4 iron, 4 sulfur cluster binding"/>
    <property type="evidence" value="ECO:0007669"/>
    <property type="project" value="UniProtKB-KW"/>
</dbReference>
<dbReference type="SUPFAM" id="SSF54292">
    <property type="entry name" value="2Fe-2S ferredoxin-like"/>
    <property type="match status" value="1"/>
</dbReference>
<dbReference type="InterPro" id="IPR054351">
    <property type="entry name" value="NADH_UbQ_OxRdtase_ferredoxin"/>
</dbReference>
<dbReference type="CDD" id="cd00207">
    <property type="entry name" value="fer2"/>
    <property type="match status" value="1"/>
</dbReference>
<dbReference type="SMART" id="SM00929">
    <property type="entry name" value="NADH-G_4Fe-4S_3"/>
    <property type="match status" value="1"/>
</dbReference>
<keyword evidence="5" id="KW-1278">Translocase</keyword>
<dbReference type="PROSITE" id="PS00642">
    <property type="entry name" value="COMPLEX1_75K_2"/>
    <property type="match status" value="1"/>
</dbReference>
<keyword evidence="3" id="KW-0004">4Fe-4S</keyword>
<evidence type="ECO:0000256" key="3">
    <source>
        <dbReference type="ARBA" id="ARBA00022485"/>
    </source>
</evidence>
<dbReference type="InterPro" id="IPR036010">
    <property type="entry name" value="2Fe-2S_ferredoxin-like_sf"/>
</dbReference>
<evidence type="ECO:0000256" key="9">
    <source>
        <dbReference type="ARBA" id="ARBA00034078"/>
    </source>
</evidence>
<keyword evidence="8" id="KW-0520">NAD</keyword>
<evidence type="ECO:0000256" key="5">
    <source>
        <dbReference type="ARBA" id="ARBA00022967"/>
    </source>
</evidence>
<dbReference type="InterPro" id="IPR050123">
    <property type="entry name" value="Prok_molybdopt-oxidoreductase"/>
</dbReference>
<evidence type="ECO:0000313" key="11">
    <source>
        <dbReference type="EMBL" id="QWK45006.1"/>
    </source>
</evidence>
<dbReference type="Pfam" id="PF22117">
    <property type="entry name" value="Fer4_Nqo3"/>
    <property type="match status" value="1"/>
</dbReference>
<evidence type="ECO:0000256" key="7">
    <source>
        <dbReference type="ARBA" id="ARBA00023014"/>
    </source>
</evidence>
<dbReference type="PANTHER" id="PTHR43105:SF13">
    <property type="entry name" value="NADH-UBIQUINONE OXIDOREDUCTASE 75 KDA SUBUNIT, MITOCHONDRIAL"/>
    <property type="match status" value="1"/>
</dbReference>
<evidence type="ECO:0000256" key="1">
    <source>
        <dbReference type="ARBA" id="ARBA00001966"/>
    </source>
</evidence>
<evidence type="ECO:0000256" key="4">
    <source>
        <dbReference type="ARBA" id="ARBA00022723"/>
    </source>
</evidence>
<reference evidence="11" key="1">
    <citation type="journal article" date="2021" name="Genome Biol. Evol.">
        <title>Genomic rearrangements and sequence evolution across brown algal orgelles.</title>
        <authorList>
            <person name="Starko S."/>
            <person name="Bringloe T."/>
            <person name="Soto Gomez M."/>
            <person name="Darby H."/>
            <person name="Graham S."/>
            <person name="Martone P."/>
        </authorList>
    </citation>
    <scope>NUCLEOTIDE SEQUENCE</scope>
</reference>
<accession>A0A8F0FDL5</accession>
<gene>
    <name evidence="11" type="primary">nad11</name>
</gene>
<geneLocation type="mitochondrion" evidence="11"/>
<dbReference type="AlphaFoldDB" id="A0A8F0FDL5"/>
<dbReference type="PANTHER" id="PTHR43105">
    <property type="entry name" value="RESPIRATORY NITRATE REDUCTASE"/>
    <property type="match status" value="1"/>
</dbReference>
<evidence type="ECO:0000259" key="10">
    <source>
        <dbReference type="PROSITE" id="PS51839"/>
    </source>
</evidence>
<name>A0A8F0FDL5_9PHAE</name>
<dbReference type="Pfam" id="PF13510">
    <property type="entry name" value="Fer2_4"/>
    <property type="match status" value="1"/>
</dbReference>
<protein>
    <submittedName>
        <fullName evidence="11">NADH dehydrogenase subunit 11</fullName>
    </submittedName>
</protein>
<evidence type="ECO:0000256" key="6">
    <source>
        <dbReference type="ARBA" id="ARBA00023004"/>
    </source>
</evidence>
<keyword evidence="6" id="KW-0408">Iron</keyword>
<dbReference type="PIRSF" id="PIRSF000309">
    <property type="entry name" value="NAD_red_hyd_HoxU"/>
    <property type="match status" value="1"/>
</dbReference>
<sequence>MINISINELLVWVKKGSTVIQACQAAGVTIPRFCYHDKLFIAGNCRMCLVEVSNSPKPQASCALPFLPHLRIFTNTALVRKAQEFVMELMLLHHPLDCPVCDQGGECELQEQSFNFGSDRGRFFFFKNSQGNTFWGGLIKTVLRRCIVCTRCVRYTHQIGGDDSIGTSNRGDHSEIGTFKEGVLKNETSGGVIELCPVGW</sequence>
<keyword evidence="7" id="KW-0411">Iron-sulfur</keyword>
<dbReference type="PROSITE" id="PS51839">
    <property type="entry name" value="4FE4S_HC3"/>
    <property type="match status" value="1"/>
</dbReference>
<dbReference type="PROSITE" id="PS00643">
    <property type="entry name" value="COMPLEX1_75K_3"/>
    <property type="match status" value="1"/>
</dbReference>
<dbReference type="InterPro" id="IPR000283">
    <property type="entry name" value="NADH_UbQ_OxRdtase_75kDa_su_CS"/>
</dbReference>
<dbReference type="Pfam" id="PF10588">
    <property type="entry name" value="NADH-G_4Fe-4S_3"/>
    <property type="match status" value="1"/>
</dbReference>
<dbReference type="GO" id="GO:0046872">
    <property type="term" value="F:metal ion binding"/>
    <property type="evidence" value="ECO:0007669"/>
    <property type="project" value="UniProtKB-KW"/>
</dbReference>
<dbReference type="GO" id="GO:0016491">
    <property type="term" value="F:oxidoreductase activity"/>
    <property type="evidence" value="ECO:0007669"/>
    <property type="project" value="InterPro"/>
</dbReference>
<keyword evidence="4" id="KW-0479">Metal-binding</keyword>
<comment type="similarity">
    <text evidence="2">Belongs to the complex I 75 kDa subunit family.</text>
</comment>
<keyword evidence="11" id="KW-0496">Mitochondrion</keyword>
<feature type="domain" description="4Fe-4S His(Cys)3-ligated-type" evidence="10">
    <location>
        <begin position="78"/>
        <end position="117"/>
    </location>
</feature>
<proteinExistence type="inferred from homology"/>
<dbReference type="InterPro" id="IPR019574">
    <property type="entry name" value="NADH_UbQ_OxRdtase_Gsu_4Fe4S-bd"/>
</dbReference>
<dbReference type="InterPro" id="IPR016214">
    <property type="entry name" value="NAD-red_Hydgase_HoxS_gsu"/>
</dbReference>
<organism evidence="11">
    <name type="scientific">Analipus japonicus</name>
    <dbReference type="NCBI Taxonomy" id="31333"/>
    <lineage>
        <taxon>Eukaryota</taxon>
        <taxon>Sar</taxon>
        <taxon>Stramenopiles</taxon>
        <taxon>Ochrophyta</taxon>
        <taxon>PX clade</taxon>
        <taxon>Phaeophyceae</taxon>
        <taxon>Ralfsiales</taxon>
        <taxon>Ralfsiaceae</taxon>
        <taxon>Analipus</taxon>
    </lineage>
</organism>
<dbReference type="GO" id="GO:0042773">
    <property type="term" value="P:ATP synthesis coupled electron transport"/>
    <property type="evidence" value="ECO:0007669"/>
    <property type="project" value="InterPro"/>
</dbReference>
<comment type="cofactor">
    <cofactor evidence="1">
        <name>[4Fe-4S] cluster</name>
        <dbReference type="ChEBI" id="CHEBI:49883"/>
    </cofactor>
</comment>
<dbReference type="FunFam" id="3.10.20.740:FF:000001">
    <property type="entry name" value="NADH-quinone oxidoreductase subunit G"/>
    <property type="match status" value="1"/>
</dbReference>
<dbReference type="SUPFAM" id="SSF54862">
    <property type="entry name" value="4Fe-4S ferredoxins"/>
    <property type="match status" value="1"/>
</dbReference>
<dbReference type="GO" id="GO:0008137">
    <property type="term" value="F:NADH dehydrogenase (ubiquinone) activity"/>
    <property type="evidence" value="ECO:0007669"/>
    <property type="project" value="InterPro"/>
</dbReference>
<dbReference type="GO" id="GO:0016020">
    <property type="term" value="C:membrane"/>
    <property type="evidence" value="ECO:0007669"/>
    <property type="project" value="InterPro"/>
</dbReference>
<dbReference type="PROSITE" id="PS00641">
    <property type="entry name" value="COMPLEX1_75K_1"/>
    <property type="match status" value="1"/>
</dbReference>
<dbReference type="InterPro" id="IPR001041">
    <property type="entry name" value="2Fe-2S_ferredoxin-type"/>
</dbReference>